<dbReference type="SUPFAM" id="SSF47413">
    <property type="entry name" value="lambda repressor-like DNA-binding domains"/>
    <property type="match status" value="1"/>
</dbReference>
<dbReference type="PROSITE" id="PS00356">
    <property type="entry name" value="HTH_LACI_1"/>
    <property type="match status" value="1"/>
</dbReference>
<dbReference type="InterPro" id="IPR028082">
    <property type="entry name" value="Peripla_BP_I"/>
</dbReference>
<evidence type="ECO:0000259" key="6">
    <source>
        <dbReference type="PROSITE" id="PS50943"/>
    </source>
</evidence>
<dbReference type="InterPro" id="IPR001761">
    <property type="entry name" value="Peripla_BP/Lac1_sug-bd_dom"/>
</dbReference>
<dbReference type="CDD" id="cd01392">
    <property type="entry name" value="HTH_LacI"/>
    <property type="match status" value="1"/>
</dbReference>
<dbReference type="PROSITE" id="PS50932">
    <property type="entry name" value="HTH_LACI_2"/>
    <property type="match status" value="1"/>
</dbReference>
<evidence type="ECO:0000313" key="7">
    <source>
        <dbReference type="EMBL" id="RDK97141.1"/>
    </source>
</evidence>
<reference evidence="7 8" key="1">
    <citation type="submission" date="2018-07" db="EMBL/GenBank/DDBJ databases">
        <title>Genomic Encyclopedia of Type Strains, Phase IV (KMG-IV): sequencing the most valuable type-strain genomes for metagenomic binning, comparative biology and taxonomic classification.</title>
        <authorList>
            <person name="Goeker M."/>
        </authorList>
    </citation>
    <scope>NUCLEOTIDE SEQUENCE [LARGE SCALE GENOMIC DNA]</scope>
    <source>
        <strain evidence="7 8">DSM 103736</strain>
    </source>
</reference>
<accession>A0A370R3Z2</accession>
<sequence length="349" mass="37383">MAIGWSMSSKKITITDVAEHAGVSVTTVSLVLSGKGRISEKTAVRVNKAIEALGYIRNQQAAMLRGGGSNVIGLIVSDISEPFYAEVAAGIGEILDGQGKVLFLTQCGRNGRNLDRCFDSLSAYGVDGVIIGSGRFLNDVVKQKARDVRLPLVCAARASEFDDIDVIRPDNSLAAKVATEHLIKHGHRQIAYLGGEGGSLTRAERLGGFCAALLQYGLPFRPEWMVECDCRQQASAQAAQELLTHNPEITAILCHKASVALGAYFGVLGTGYTVGKDNNESYFTRQVALIGFGDVPEAELTNPPLTFISSSAREIGHSAANRLLQRIEMPDEPPQHIILPPKLIARGSV</sequence>
<dbReference type="Gene3D" id="1.10.260.40">
    <property type="entry name" value="lambda repressor-like DNA-binding domains"/>
    <property type="match status" value="1"/>
</dbReference>
<dbReference type="Proteomes" id="UP000254848">
    <property type="component" value="Unassembled WGS sequence"/>
</dbReference>
<dbReference type="InterPro" id="IPR010982">
    <property type="entry name" value="Lambda_DNA-bd_dom_sf"/>
</dbReference>
<dbReference type="EMBL" id="QRAP01000001">
    <property type="protein sequence ID" value="RDK97141.1"/>
    <property type="molecule type" value="Genomic_DNA"/>
</dbReference>
<dbReference type="PANTHER" id="PTHR30146:SF148">
    <property type="entry name" value="HTH-TYPE TRANSCRIPTIONAL REPRESSOR PURR-RELATED"/>
    <property type="match status" value="1"/>
</dbReference>
<dbReference type="InterPro" id="IPR000843">
    <property type="entry name" value="HTH_LacI"/>
</dbReference>
<dbReference type="Pfam" id="PF00356">
    <property type="entry name" value="LacI"/>
    <property type="match status" value="1"/>
</dbReference>
<dbReference type="InterPro" id="IPR001387">
    <property type="entry name" value="Cro/C1-type_HTH"/>
</dbReference>
<evidence type="ECO:0000256" key="3">
    <source>
        <dbReference type="ARBA" id="ARBA00023125"/>
    </source>
</evidence>
<evidence type="ECO:0000256" key="4">
    <source>
        <dbReference type="ARBA" id="ARBA00023163"/>
    </source>
</evidence>
<dbReference type="SUPFAM" id="SSF53822">
    <property type="entry name" value="Periplasmic binding protein-like I"/>
    <property type="match status" value="1"/>
</dbReference>
<comment type="caution">
    <text evidence="7">The sequence shown here is derived from an EMBL/GenBank/DDBJ whole genome shotgun (WGS) entry which is preliminary data.</text>
</comment>
<keyword evidence="8" id="KW-1185">Reference proteome</keyword>
<dbReference type="CDD" id="cd06289">
    <property type="entry name" value="PBP1_MalI-like"/>
    <property type="match status" value="1"/>
</dbReference>
<proteinExistence type="predicted"/>
<dbReference type="AlphaFoldDB" id="A0A370R3Z2"/>
<dbReference type="Pfam" id="PF00532">
    <property type="entry name" value="Peripla_BP_1"/>
    <property type="match status" value="1"/>
</dbReference>
<name>A0A370R3Z2_9GAMM</name>
<gene>
    <name evidence="7" type="ORF">C8D90_101586</name>
</gene>
<dbReference type="Gene3D" id="3.40.50.2300">
    <property type="match status" value="2"/>
</dbReference>
<evidence type="ECO:0000259" key="5">
    <source>
        <dbReference type="PROSITE" id="PS50932"/>
    </source>
</evidence>
<feature type="domain" description="HTH lacI-type" evidence="5">
    <location>
        <begin position="12"/>
        <end position="66"/>
    </location>
</feature>
<dbReference type="SMART" id="SM00354">
    <property type="entry name" value="HTH_LACI"/>
    <property type="match status" value="1"/>
</dbReference>
<keyword evidence="4" id="KW-0804">Transcription</keyword>
<keyword evidence="2" id="KW-0805">Transcription regulation</keyword>
<evidence type="ECO:0000256" key="1">
    <source>
        <dbReference type="ARBA" id="ARBA00022491"/>
    </source>
</evidence>
<evidence type="ECO:0000256" key="2">
    <source>
        <dbReference type="ARBA" id="ARBA00023015"/>
    </source>
</evidence>
<dbReference type="NCBIfam" id="NF007449">
    <property type="entry name" value="PRK10014.1"/>
    <property type="match status" value="1"/>
</dbReference>
<organism evidence="7 8">
    <name type="scientific">Enterobacillus tribolii</name>
    <dbReference type="NCBI Taxonomy" id="1487935"/>
    <lineage>
        <taxon>Bacteria</taxon>
        <taxon>Pseudomonadati</taxon>
        <taxon>Pseudomonadota</taxon>
        <taxon>Gammaproteobacteria</taxon>
        <taxon>Enterobacterales</taxon>
        <taxon>Hafniaceae</taxon>
        <taxon>Enterobacillus</taxon>
    </lineage>
</organism>
<feature type="domain" description="HTH cro/C1-type" evidence="6">
    <location>
        <begin position="9"/>
        <end position="56"/>
    </location>
</feature>
<dbReference type="GO" id="GO:0000976">
    <property type="term" value="F:transcription cis-regulatory region binding"/>
    <property type="evidence" value="ECO:0007669"/>
    <property type="project" value="TreeGrafter"/>
</dbReference>
<evidence type="ECO:0000313" key="8">
    <source>
        <dbReference type="Proteomes" id="UP000254848"/>
    </source>
</evidence>
<protein>
    <submittedName>
        <fullName evidence="7">LacI family transcriptional regulator</fullName>
    </submittedName>
</protein>
<keyword evidence="1" id="KW-0678">Repressor</keyword>
<dbReference type="GO" id="GO:0003700">
    <property type="term" value="F:DNA-binding transcription factor activity"/>
    <property type="evidence" value="ECO:0007669"/>
    <property type="project" value="TreeGrafter"/>
</dbReference>
<keyword evidence="3" id="KW-0238">DNA-binding</keyword>
<dbReference type="PANTHER" id="PTHR30146">
    <property type="entry name" value="LACI-RELATED TRANSCRIPTIONAL REPRESSOR"/>
    <property type="match status" value="1"/>
</dbReference>
<dbReference type="PROSITE" id="PS50943">
    <property type="entry name" value="HTH_CROC1"/>
    <property type="match status" value="1"/>
</dbReference>